<name>A0A1M6VRI6_9BRAD</name>
<protein>
    <submittedName>
        <fullName evidence="3">Uncharacterized protein</fullName>
    </submittedName>
</protein>
<dbReference type="EMBL" id="FNTI01000001">
    <property type="protein sequence ID" value="SEC70035.1"/>
    <property type="molecule type" value="Genomic_DNA"/>
</dbReference>
<gene>
    <name evidence="3" type="ORF">SAMN05444171_2058</name>
</gene>
<dbReference type="AlphaFoldDB" id="A0A1M6VRI6"/>
<feature type="compositionally biased region" description="Polar residues" evidence="1">
    <location>
        <begin position="11"/>
        <end position="20"/>
    </location>
</feature>
<evidence type="ECO:0000313" key="4">
    <source>
        <dbReference type="Proteomes" id="UP000183208"/>
    </source>
</evidence>
<proteinExistence type="predicted"/>
<keyword evidence="2" id="KW-0812">Transmembrane</keyword>
<sequence length="157" mass="17109">MTCSDDLLGSRTGQEQSIATRASPVHNEPQHAADTPFLRPGPEDLSEAIPVFFIGRNKDGHWVARGADGKSGGLFWRKQAAIRFATRSAWPARCATIFPADNIELDLENQGNPLLAHTEVTRMLRSVSAAIYVSLMMAVLAGTIALKTGIFLSRLNY</sequence>
<feature type="transmembrane region" description="Helical" evidence="2">
    <location>
        <begin position="129"/>
        <end position="152"/>
    </location>
</feature>
<accession>A0A1M6VRI6</accession>
<feature type="region of interest" description="Disordered" evidence="1">
    <location>
        <begin position="1"/>
        <end position="40"/>
    </location>
</feature>
<keyword evidence="2" id="KW-0472">Membrane</keyword>
<evidence type="ECO:0000256" key="2">
    <source>
        <dbReference type="SAM" id="Phobius"/>
    </source>
</evidence>
<evidence type="ECO:0000313" key="3">
    <source>
        <dbReference type="EMBL" id="SEC70035.1"/>
    </source>
</evidence>
<evidence type="ECO:0000256" key="1">
    <source>
        <dbReference type="SAM" id="MobiDB-lite"/>
    </source>
</evidence>
<organism evidence="3 4">
    <name type="scientific">Bradyrhizobium lablabi</name>
    <dbReference type="NCBI Taxonomy" id="722472"/>
    <lineage>
        <taxon>Bacteria</taxon>
        <taxon>Pseudomonadati</taxon>
        <taxon>Pseudomonadota</taxon>
        <taxon>Alphaproteobacteria</taxon>
        <taxon>Hyphomicrobiales</taxon>
        <taxon>Nitrobacteraceae</taxon>
        <taxon>Bradyrhizobium</taxon>
    </lineage>
</organism>
<reference evidence="3 4" key="1">
    <citation type="submission" date="2016-10" db="EMBL/GenBank/DDBJ databases">
        <authorList>
            <person name="de Groot N.N."/>
        </authorList>
    </citation>
    <scope>NUCLEOTIDE SEQUENCE [LARGE SCALE GENOMIC DNA]</scope>
    <source>
        <strain evidence="3 4">GAS522</strain>
    </source>
</reference>
<keyword evidence="2" id="KW-1133">Transmembrane helix</keyword>
<dbReference type="Proteomes" id="UP000183208">
    <property type="component" value="Unassembled WGS sequence"/>
</dbReference>